<name>A0ABQ9WY42_9EUKA</name>
<protein>
    <submittedName>
        <fullName evidence="1">Uncharacterized protein</fullName>
    </submittedName>
</protein>
<evidence type="ECO:0000313" key="1">
    <source>
        <dbReference type="EMBL" id="KAK2944049.1"/>
    </source>
</evidence>
<evidence type="ECO:0000313" key="2">
    <source>
        <dbReference type="Proteomes" id="UP001281761"/>
    </source>
</evidence>
<keyword evidence="2" id="KW-1185">Reference proteome</keyword>
<dbReference type="Proteomes" id="UP001281761">
    <property type="component" value="Unassembled WGS sequence"/>
</dbReference>
<proteinExistence type="predicted"/>
<sequence length="152" mass="16900">MMRTTCSDKPHSLPCIRERNEDLDFSFENRTESFIDRLFHFSSDFTSVSLALCTFNEMTTAWTSNADPGGAAILLNTSTSLHTIRTTFFHTYTASQGVNYPNAYEGVIHVFGNPSKQRPISISDSSFTECSSAMWGGCRSKQRPISISDSSS</sequence>
<reference evidence="1 2" key="1">
    <citation type="journal article" date="2022" name="bioRxiv">
        <title>Genomics of Preaxostyla Flagellates Illuminates Evolutionary Transitions and the Path Towards Mitochondrial Loss.</title>
        <authorList>
            <person name="Novak L.V.F."/>
            <person name="Treitli S.C."/>
            <person name="Pyrih J."/>
            <person name="Halakuc P."/>
            <person name="Pipaliya S.V."/>
            <person name="Vacek V."/>
            <person name="Brzon O."/>
            <person name="Soukal P."/>
            <person name="Eme L."/>
            <person name="Dacks J.B."/>
            <person name="Karnkowska A."/>
            <person name="Elias M."/>
            <person name="Hampl V."/>
        </authorList>
    </citation>
    <scope>NUCLEOTIDE SEQUENCE [LARGE SCALE GENOMIC DNA]</scope>
    <source>
        <strain evidence="1">NAU3</strain>
        <tissue evidence="1">Gut</tissue>
    </source>
</reference>
<gene>
    <name evidence="1" type="ORF">BLNAU_21048</name>
</gene>
<comment type="caution">
    <text evidence="1">The sequence shown here is derived from an EMBL/GenBank/DDBJ whole genome shotgun (WGS) entry which is preliminary data.</text>
</comment>
<dbReference type="EMBL" id="JARBJD010000317">
    <property type="protein sequence ID" value="KAK2944049.1"/>
    <property type="molecule type" value="Genomic_DNA"/>
</dbReference>
<organism evidence="1 2">
    <name type="scientific">Blattamonas nauphoetae</name>
    <dbReference type="NCBI Taxonomy" id="2049346"/>
    <lineage>
        <taxon>Eukaryota</taxon>
        <taxon>Metamonada</taxon>
        <taxon>Preaxostyla</taxon>
        <taxon>Oxymonadida</taxon>
        <taxon>Blattamonas</taxon>
    </lineage>
</organism>
<accession>A0ABQ9WY42</accession>